<dbReference type="InterPro" id="IPR029058">
    <property type="entry name" value="AB_hydrolase_fold"/>
</dbReference>
<evidence type="ECO:0000313" key="8">
    <source>
        <dbReference type="Proteomes" id="UP001642540"/>
    </source>
</evidence>
<proteinExistence type="inferred from homology"/>
<evidence type="ECO:0000256" key="1">
    <source>
        <dbReference type="ARBA" id="ARBA00004613"/>
    </source>
</evidence>
<gene>
    <name evidence="7" type="ORF">ODALV1_LOCUS9422</name>
</gene>
<organism evidence="7 8">
    <name type="scientific">Orchesella dallaii</name>
    <dbReference type="NCBI Taxonomy" id="48710"/>
    <lineage>
        <taxon>Eukaryota</taxon>
        <taxon>Metazoa</taxon>
        <taxon>Ecdysozoa</taxon>
        <taxon>Arthropoda</taxon>
        <taxon>Hexapoda</taxon>
        <taxon>Collembola</taxon>
        <taxon>Entomobryomorpha</taxon>
        <taxon>Entomobryoidea</taxon>
        <taxon>Orchesellidae</taxon>
        <taxon>Orchesellinae</taxon>
        <taxon>Orchesella</taxon>
    </lineage>
</organism>
<comment type="caution">
    <text evidence="7">The sequence shown here is derived from an EMBL/GenBank/DDBJ whole genome shotgun (WGS) entry which is preliminary data.</text>
</comment>
<dbReference type="Pfam" id="PF00151">
    <property type="entry name" value="Lipase"/>
    <property type="match status" value="1"/>
</dbReference>
<comment type="subcellular location">
    <subcellularLocation>
        <location evidence="1">Secreted</location>
    </subcellularLocation>
</comment>
<keyword evidence="5" id="KW-0732">Signal</keyword>
<dbReference type="Gene3D" id="3.40.50.1820">
    <property type="entry name" value="alpha/beta hydrolase"/>
    <property type="match status" value="1"/>
</dbReference>
<dbReference type="PANTHER" id="PTHR11610">
    <property type="entry name" value="LIPASE"/>
    <property type="match status" value="1"/>
</dbReference>
<evidence type="ECO:0000256" key="3">
    <source>
        <dbReference type="ARBA" id="ARBA00022525"/>
    </source>
</evidence>
<feature type="signal peptide" evidence="5">
    <location>
        <begin position="1"/>
        <end position="21"/>
    </location>
</feature>
<protein>
    <recommendedName>
        <fullName evidence="6">Lipase domain-containing protein</fullName>
    </recommendedName>
</protein>
<feature type="chain" id="PRO_5046964447" description="Lipase domain-containing protein" evidence="5">
    <location>
        <begin position="22"/>
        <end position="370"/>
    </location>
</feature>
<dbReference type="EMBL" id="CAXLJM020000028">
    <property type="protein sequence ID" value="CAL8096680.1"/>
    <property type="molecule type" value="Genomic_DNA"/>
</dbReference>
<accession>A0ABP1QB86</accession>
<dbReference type="PANTHER" id="PTHR11610:SF173">
    <property type="entry name" value="LIPASE DOMAIN-CONTAINING PROTEIN-RELATED"/>
    <property type="match status" value="1"/>
</dbReference>
<sequence length="370" mass="41892">MIRKLVRQIIFIVIVTLFSQSMIWRGTCDEEVSTKLIGATTDLSKDSRHIEWITVGATLSNYTSPCDDSPDLFACFSEWDKRTVFFYLYNRGRNGSEILRFGDVDQLSKSTFNRQAPVKIIIHGYKMTGFSQFSHLIKEAYLKYGNETNVIVVDWKSLAGHHLYFNSAFNTRIVGERVGEFIVYLRKTKFIRTFKSVHLIGFSLGAHVAGYAAKHVKKVAKIRIDRITGLDPAGPSFSGSKLNLRLDSSDARLVDVIHTCVGRSGISESIGHVDFYPNGGIDQPGCEWERLHSFFLKNCSHERAYQFFLESIKGEKYVGCACPKWEEFQTGNCRCNENTPGAELMGEYCSYAAQGDKYLATTYDNHYSSV</sequence>
<evidence type="ECO:0000256" key="2">
    <source>
        <dbReference type="ARBA" id="ARBA00010701"/>
    </source>
</evidence>
<keyword evidence="8" id="KW-1185">Reference proteome</keyword>
<dbReference type="SUPFAM" id="SSF53474">
    <property type="entry name" value="alpha/beta-Hydrolases"/>
    <property type="match status" value="1"/>
</dbReference>
<dbReference type="InterPro" id="IPR000734">
    <property type="entry name" value="TAG_lipase"/>
</dbReference>
<dbReference type="PRINTS" id="PR00821">
    <property type="entry name" value="TAGLIPASE"/>
</dbReference>
<feature type="domain" description="Lipase" evidence="6">
    <location>
        <begin position="84"/>
        <end position="350"/>
    </location>
</feature>
<comment type="similarity">
    <text evidence="2 4">Belongs to the AB hydrolase superfamily. Lipase family.</text>
</comment>
<dbReference type="InterPro" id="IPR013818">
    <property type="entry name" value="Lipase"/>
</dbReference>
<dbReference type="InterPro" id="IPR033906">
    <property type="entry name" value="Lipase_N"/>
</dbReference>
<evidence type="ECO:0000256" key="4">
    <source>
        <dbReference type="RuleBase" id="RU004262"/>
    </source>
</evidence>
<evidence type="ECO:0000259" key="6">
    <source>
        <dbReference type="Pfam" id="PF00151"/>
    </source>
</evidence>
<reference evidence="7 8" key="1">
    <citation type="submission" date="2024-08" db="EMBL/GenBank/DDBJ databases">
        <authorList>
            <person name="Cucini C."/>
            <person name="Frati F."/>
        </authorList>
    </citation>
    <scope>NUCLEOTIDE SEQUENCE [LARGE SCALE GENOMIC DNA]</scope>
</reference>
<evidence type="ECO:0000256" key="5">
    <source>
        <dbReference type="SAM" id="SignalP"/>
    </source>
</evidence>
<keyword evidence="3" id="KW-0964">Secreted</keyword>
<evidence type="ECO:0000313" key="7">
    <source>
        <dbReference type="EMBL" id="CAL8096680.1"/>
    </source>
</evidence>
<dbReference type="Proteomes" id="UP001642540">
    <property type="component" value="Unassembled WGS sequence"/>
</dbReference>
<dbReference type="CDD" id="cd00707">
    <property type="entry name" value="Pancreat_lipase_like"/>
    <property type="match status" value="1"/>
</dbReference>
<name>A0ABP1QB86_9HEXA</name>